<keyword evidence="2" id="KW-1133">Transmembrane helix</keyword>
<dbReference type="OrthoDB" id="4070462at2759"/>
<evidence type="ECO:0000313" key="4">
    <source>
        <dbReference type="Proteomes" id="UP000750334"/>
    </source>
</evidence>
<dbReference type="GO" id="GO:0005935">
    <property type="term" value="C:cellular bud neck"/>
    <property type="evidence" value="ECO:0007669"/>
    <property type="project" value="TreeGrafter"/>
</dbReference>
<comment type="caution">
    <text evidence="3">The sequence shown here is derived from an EMBL/GenBank/DDBJ whole genome shotgun (WGS) entry which is preliminary data.</text>
</comment>
<evidence type="ECO:0000313" key="3">
    <source>
        <dbReference type="EMBL" id="KAG0670971.1"/>
    </source>
</evidence>
<dbReference type="PANTHER" id="PTHR36089:SF1">
    <property type="entry name" value="CHITIN SYNTHASE 3 COMPLEX PROTEIN CSI2-RELATED"/>
    <property type="match status" value="1"/>
</dbReference>
<organism evidence="3 4">
    <name type="scientific">Maudiozyma exigua</name>
    <name type="common">Yeast</name>
    <name type="synonym">Kazachstania exigua</name>
    <dbReference type="NCBI Taxonomy" id="34358"/>
    <lineage>
        <taxon>Eukaryota</taxon>
        <taxon>Fungi</taxon>
        <taxon>Dikarya</taxon>
        <taxon>Ascomycota</taxon>
        <taxon>Saccharomycotina</taxon>
        <taxon>Saccharomycetes</taxon>
        <taxon>Saccharomycetales</taxon>
        <taxon>Saccharomycetaceae</taxon>
        <taxon>Maudiozyma</taxon>
    </lineage>
</organism>
<name>A0A9P7BCH8_MAUEX</name>
<reference evidence="3 4" key="1">
    <citation type="submission" date="2020-11" db="EMBL/GenBank/DDBJ databases">
        <title>Kefir isolates.</title>
        <authorList>
            <person name="Marcisauskas S."/>
            <person name="Kim Y."/>
            <person name="Blasche S."/>
        </authorList>
    </citation>
    <scope>NUCLEOTIDE SEQUENCE [LARGE SCALE GENOMIC DNA]</scope>
    <source>
        <strain evidence="3 4">OG2</strain>
    </source>
</reference>
<dbReference type="PANTHER" id="PTHR36089">
    <property type="entry name" value="CHITIN SYNTHASE 3 COMPLEX PROTEIN CSI2-RELATED"/>
    <property type="match status" value="1"/>
</dbReference>
<accession>A0A9P7BCH8</accession>
<proteinExistence type="predicted"/>
<dbReference type="Proteomes" id="UP000750334">
    <property type="component" value="Unassembled WGS sequence"/>
</dbReference>
<dbReference type="EMBL" id="PUHR01000017">
    <property type="protein sequence ID" value="KAG0670971.1"/>
    <property type="molecule type" value="Genomic_DNA"/>
</dbReference>
<protein>
    <recommendedName>
        <fullName evidence="5">Vacuolar membrane protein</fullName>
    </recommendedName>
</protein>
<feature type="transmembrane region" description="Helical" evidence="2">
    <location>
        <begin position="88"/>
        <end position="113"/>
    </location>
</feature>
<feature type="region of interest" description="Disordered" evidence="1">
    <location>
        <begin position="22"/>
        <end position="46"/>
    </location>
</feature>
<evidence type="ECO:0000256" key="1">
    <source>
        <dbReference type="SAM" id="MobiDB-lite"/>
    </source>
</evidence>
<keyword evidence="4" id="KW-1185">Reference proteome</keyword>
<evidence type="ECO:0000256" key="2">
    <source>
        <dbReference type="SAM" id="Phobius"/>
    </source>
</evidence>
<keyword evidence="2" id="KW-0472">Membrane</keyword>
<dbReference type="GO" id="GO:0000324">
    <property type="term" value="C:fungal-type vacuole"/>
    <property type="evidence" value="ECO:0007669"/>
    <property type="project" value="TreeGrafter"/>
</dbReference>
<gene>
    <name evidence="3" type="ORF">C6P45_001478</name>
</gene>
<dbReference type="AlphaFoldDB" id="A0A9P7BCH8"/>
<keyword evidence="2" id="KW-0812">Transmembrane</keyword>
<dbReference type="InterPro" id="IPR051009">
    <property type="entry name" value="PRM"/>
</dbReference>
<sequence>MIVNQLVERALPKLITTTSTTSSITSTETTTSSNSLTSGGSSSSTPYTVTSSSFGSSTSSSIPTVTPPSSNDNPFVFHSKDAPLEGPVFIAMGSIIFSIFLICGIWWIISTYLQIRRTRKFKNSEKYNSLLHTYNDSESNDSKSVSEKSSDIDIESQFGSFEQSPQKFNDSLFQTQNLFVSPTVAITKLSQTQRDSMISLTSVPYRGAQLNDLDTTPLQTPGSMVSLLSPLQSPNNSKYYSYQSQLKPQLKVPGSNNRRSKIPSMYLDELLQGNT</sequence>
<evidence type="ECO:0008006" key="5">
    <source>
        <dbReference type="Google" id="ProtNLM"/>
    </source>
</evidence>